<name>A0A380JBE2_STRDO</name>
<evidence type="ECO:0000313" key="1">
    <source>
        <dbReference type="EMBL" id="SUN35183.1"/>
    </source>
</evidence>
<sequence>MLLNPFLTVNHKQSTYYFSEKYAQKQKPFLTLKTTKGLDELVKNNQLNQKISQHLQYSFAISDNQKEFFFILEENVALCSTLVNKTMLAKFLMLRLHGATIELRNYSQLDLEDLKNMLEVHLGTESQVVIIVYDKNSHLEDIQPLTKRGLVLLFEVFDGELLGVGPFVEMDAGKIDLGYYLKDKAIKKNAKKIEEYWDRPIEEVILDTTLSAITDYFSDYITASSPFMYRKVVLGQDTLYLCENFFCN</sequence>
<protein>
    <submittedName>
        <fullName evidence="1">Uncharacterized protein</fullName>
    </submittedName>
</protein>
<gene>
    <name evidence="1" type="ORF">NCTC11391_00158</name>
</gene>
<reference evidence="1 2" key="1">
    <citation type="submission" date="2018-06" db="EMBL/GenBank/DDBJ databases">
        <authorList>
            <consortium name="Pathogen Informatics"/>
            <person name="Doyle S."/>
        </authorList>
    </citation>
    <scope>NUCLEOTIDE SEQUENCE [LARGE SCALE GENOMIC DNA]</scope>
    <source>
        <strain evidence="2">NCTC 11391</strain>
    </source>
</reference>
<dbReference type="Proteomes" id="UP000254082">
    <property type="component" value="Unassembled WGS sequence"/>
</dbReference>
<keyword evidence="2" id="KW-1185">Reference proteome</keyword>
<dbReference type="RefSeq" id="WP_115324774.1">
    <property type="nucleotide sequence ID" value="NZ_UHFA01000002.1"/>
</dbReference>
<organism evidence="1 2">
    <name type="scientific">Streptococcus downei MFe28</name>
    <dbReference type="NCBI Taxonomy" id="764290"/>
    <lineage>
        <taxon>Bacteria</taxon>
        <taxon>Bacillati</taxon>
        <taxon>Bacillota</taxon>
        <taxon>Bacilli</taxon>
        <taxon>Lactobacillales</taxon>
        <taxon>Streptococcaceae</taxon>
        <taxon>Streptococcus</taxon>
    </lineage>
</organism>
<evidence type="ECO:0000313" key="2">
    <source>
        <dbReference type="Proteomes" id="UP000254082"/>
    </source>
</evidence>
<proteinExistence type="predicted"/>
<accession>A0A380JBE2</accession>
<dbReference type="EMBL" id="UHFA01000002">
    <property type="protein sequence ID" value="SUN35183.1"/>
    <property type="molecule type" value="Genomic_DNA"/>
</dbReference>
<dbReference type="AlphaFoldDB" id="A0A380JBE2"/>
<dbReference type="OrthoDB" id="9892647at2"/>